<accession>A0ABW7X4W4</accession>
<dbReference type="Gene3D" id="2.40.160.210">
    <property type="entry name" value="Acyl-CoA thioesterase, double hotdog domain"/>
    <property type="match status" value="1"/>
</dbReference>
<dbReference type="InterPro" id="IPR049449">
    <property type="entry name" value="TesB_ACOT8-like_N"/>
</dbReference>
<dbReference type="RefSeq" id="WP_357408106.1">
    <property type="nucleotide sequence ID" value="NZ_JBEYCD010000011.1"/>
</dbReference>
<comment type="caution">
    <text evidence="2">The sequence shown here is derived from an EMBL/GenBank/DDBJ whole genome shotgun (WGS) entry which is preliminary data.</text>
</comment>
<dbReference type="Pfam" id="PF13622">
    <property type="entry name" value="4HBT_3"/>
    <property type="match status" value="1"/>
</dbReference>
<keyword evidence="3" id="KW-1185">Reference proteome</keyword>
<sequence length="282" mass="30074">MSHAYFRTQPNSHAGGEELVPLPWSGSGWGEGHMRGLAVSGALARATELTVAALGRPELLPARWTLDMFRPARMQPCVASVTVVRESKRLCLVDAVLSQDDHPVARASALFLSPSESPAGAVWSGGAQPEPPPSDTPMAADQDRLYYSEGIGWGDPALAQHSGRKQVWHRAVPVVEGEQITPFQFAAGVADVMNVVSNLGANGLEFINPDVTLALVRLPRSMELGFAATDRVERDGISVGSAVVFDREGVFGTATVCGLANAQRAVDLQAFWTNGNQPRAPR</sequence>
<organism evidence="2 3">
    <name type="scientific">Nocardia xishanensis</name>
    <dbReference type="NCBI Taxonomy" id="238964"/>
    <lineage>
        <taxon>Bacteria</taxon>
        <taxon>Bacillati</taxon>
        <taxon>Actinomycetota</taxon>
        <taxon>Actinomycetes</taxon>
        <taxon>Mycobacteriales</taxon>
        <taxon>Nocardiaceae</taxon>
        <taxon>Nocardia</taxon>
    </lineage>
</organism>
<dbReference type="InterPro" id="IPR042171">
    <property type="entry name" value="Acyl-CoA_hotdog"/>
</dbReference>
<protein>
    <submittedName>
        <fullName evidence="2">Acyl-CoA thioesterase domain-containing protein</fullName>
    </submittedName>
</protein>
<evidence type="ECO:0000259" key="1">
    <source>
        <dbReference type="Pfam" id="PF13622"/>
    </source>
</evidence>
<name>A0ABW7X4W4_9NOCA</name>
<dbReference type="InterPro" id="IPR029069">
    <property type="entry name" value="HotDog_dom_sf"/>
</dbReference>
<evidence type="ECO:0000313" key="2">
    <source>
        <dbReference type="EMBL" id="MFI2476155.1"/>
    </source>
</evidence>
<evidence type="ECO:0000313" key="3">
    <source>
        <dbReference type="Proteomes" id="UP001611415"/>
    </source>
</evidence>
<dbReference type="EMBL" id="JBIRYO010000015">
    <property type="protein sequence ID" value="MFI2476155.1"/>
    <property type="molecule type" value="Genomic_DNA"/>
</dbReference>
<gene>
    <name evidence="2" type="ORF">ACH49W_22485</name>
</gene>
<dbReference type="Proteomes" id="UP001611415">
    <property type="component" value="Unassembled WGS sequence"/>
</dbReference>
<dbReference type="SUPFAM" id="SSF54637">
    <property type="entry name" value="Thioesterase/thiol ester dehydrase-isomerase"/>
    <property type="match status" value="1"/>
</dbReference>
<proteinExistence type="predicted"/>
<feature type="domain" description="Acyl-CoA thioesterase-like N-terminal HotDog" evidence="1">
    <location>
        <begin position="32"/>
        <end position="111"/>
    </location>
</feature>
<reference evidence="2 3" key="1">
    <citation type="submission" date="2024-10" db="EMBL/GenBank/DDBJ databases">
        <title>The Natural Products Discovery Center: Release of the First 8490 Sequenced Strains for Exploring Actinobacteria Biosynthetic Diversity.</title>
        <authorList>
            <person name="Kalkreuter E."/>
            <person name="Kautsar S.A."/>
            <person name="Yang D."/>
            <person name="Bader C.D."/>
            <person name="Teijaro C.N."/>
            <person name="Fluegel L."/>
            <person name="Davis C.M."/>
            <person name="Simpson J.R."/>
            <person name="Lauterbach L."/>
            <person name="Steele A.D."/>
            <person name="Gui C."/>
            <person name="Meng S."/>
            <person name="Li G."/>
            <person name="Viehrig K."/>
            <person name="Ye F."/>
            <person name="Su P."/>
            <person name="Kiefer A.F."/>
            <person name="Nichols A."/>
            <person name="Cepeda A.J."/>
            <person name="Yan W."/>
            <person name="Fan B."/>
            <person name="Jiang Y."/>
            <person name="Adhikari A."/>
            <person name="Zheng C.-J."/>
            <person name="Schuster L."/>
            <person name="Cowan T.M."/>
            <person name="Smanski M.J."/>
            <person name="Chevrette M.G."/>
            <person name="De Carvalho L.P.S."/>
            <person name="Shen B."/>
        </authorList>
    </citation>
    <scope>NUCLEOTIDE SEQUENCE [LARGE SCALE GENOMIC DNA]</scope>
    <source>
        <strain evidence="2 3">NPDC019275</strain>
    </source>
</reference>